<dbReference type="SUPFAM" id="SSF143011">
    <property type="entry name" value="RelE-like"/>
    <property type="match status" value="1"/>
</dbReference>
<gene>
    <name evidence="1" type="ordered locus">DvMF_1634</name>
</gene>
<dbReference type="EMBL" id="CP001197">
    <property type="protein sequence ID" value="ACL08582.1"/>
    <property type="molecule type" value="Genomic_DNA"/>
</dbReference>
<evidence type="ECO:0000313" key="1">
    <source>
        <dbReference type="EMBL" id="ACL08582.1"/>
    </source>
</evidence>
<organism evidence="1">
    <name type="scientific">Nitratidesulfovibrio vulgaris (strain DSM 19637 / Miyazaki F)</name>
    <name type="common">Desulfovibrio vulgaris</name>
    <dbReference type="NCBI Taxonomy" id="883"/>
    <lineage>
        <taxon>Bacteria</taxon>
        <taxon>Pseudomonadati</taxon>
        <taxon>Thermodesulfobacteriota</taxon>
        <taxon>Desulfovibrionia</taxon>
        <taxon>Desulfovibrionales</taxon>
        <taxon>Desulfovibrionaceae</taxon>
        <taxon>Nitratidesulfovibrio</taxon>
    </lineage>
</organism>
<accession>B8DS43</accession>
<dbReference type="InterPro" id="IPR035093">
    <property type="entry name" value="RelE/ParE_toxin_dom_sf"/>
</dbReference>
<name>B8DS43_NITV9</name>
<dbReference type="eggNOG" id="COG2026">
    <property type="taxonomic scope" value="Bacteria"/>
</dbReference>
<protein>
    <submittedName>
        <fullName evidence="1">Phage protein</fullName>
    </submittedName>
</protein>
<dbReference type="HOGENOM" id="CLU_155761_6_4_7"/>
<dbReference type="Gene3D" id="3.30.2310.20">
    <property type="entry name" value="RelE-like"/>
    <property type="match status" value="1"/>
</dbReference>
<proteinExistence type="predicted"/>
<dbReference type="AlphaFoldDB" id="B8DS43"/>
<dbReference type="OrthoDB" id="9797723at2"/>
<sequence>MTRIEWALKAVKQLRKLPQAEQVKVHAAVGALSEWPDVRNVKALINRIDYRLRVGRYRVLFHVTPDGELTVINIDEVRKRDERTY</sequence>
<dbReference type="STRING" id="883.DvMF_1634"/>
<dbReference type="KEGG" id="dvm:DvMF_1634"/>
<reference evidence="1" key="1">
    <citation type="submission" date="2008-10" db="EMBL/GenBank/DDBJ databases">
        <title>Complete sequence of Desulfovibrio vulgaris str. 'Miyazaki F'.</title>
        <authorList>
            <person name="Lucas S."/>
            <person name="Copeland A."/>
            <person name="Lapidus A."/>
            <person name="Glavina del Rio T."/>
            <person name="Dalin E."/>
            <person name="Tice H."/>
            <person name="Bruce D."/>
            <person name="Goodwin L."/>
            <person name="Pitluck S."/>
            <person name="Sims D."/>
            <person name="Brettin T."/>
            <person name="Detter J.C."/>
            <person name="Han C."/>
            <person name="Larimer F."/>
            <person name="Land M."/>
            <person name="Hauser L."/>
            <person name="Kyrpides N."/>
            <person name="Mikhailova N."/>
            <person name="Hazen T.C."/>
            <person name="Richardson P."/>
        </authorList>
    </citation>
    <scope>NUCLEOTIDE SEQUENCE</scope>
    <source>
        <strain evidence="1">Miyazaki F</strain>
    </source>
</reference>